<dbReference type="EMBL" id="SITD01000069">
    <property type="protein sequence ID" value="TBM21017.1"/>
    <property type="molecule type" value="Genomic_DNA"/>
</dbReference>
<dbReference type="InterPro" id="IPR013783">
    <property type="entry name" value="Ig-like_fold"/>
</dbReference>
<keyword evidence="4 7" id="KW-0732">Signal</keyword>
<evidence type="ECO:0000313" key="10">
    <source>
        <dbReference type="EMBL" id="TBM21017.1"/>
    </source>
</evidence>
<feature type="signal peptide" evidence="7">
    <location>
        <begin position="1"/>
        <end position="30"/>
    </location>
</feature>
<dbReference type="PANTHER" id="PTHR30251">
    <property type="entry name" value="PILUS ASSEMBLY CHAPERONE"/>
    <property type="match status" value="1"/>
</dbReference>
<gene>
    <name evidence="10" type="ORF">EYY89_21770</name>
</gene>
<protein>
    <submittedName>
        <fullName evidence="10">Fimbrial chaperone protein FimC</fullName>
    </submittedName>
</protein>
<feature type="chain" id="PRO_5020485986" evidence="7">
    <location>
        <begin position="31"/>
        <end position="234"/>
    </location>
</feature>
<dbReference type="InterPro" id="IPR016148">
    <property type="entry name" value="Pili_assmbl_chaperone_C"/>
</dbReference>
<accession>A0A4Q9EC94</accession>
<feature type="domain" description="Pili assembly chaperone C-terminal" evidence="9">
    <location>
        <begin position="173"/>
        <end position="226"/>
    </location>
</feature>
<dbReference type="InterPro" id="IPR001829">
    <property type="entry name" value="Pili_assmbl_chaperone_bac"/>
</dbReference>
<dbReference type="Proteomes" id="UP000293380">
    <property type="component" value="Unassembled WGS sequence"/>
</dbReference>
<evidence type="ECO:0000256" key="3">
    <source>
        <dbReference type="ARBA" id="ARBA00022558"/>
    </source>
</evidence>
<dbReference type="SUPFAM" id="SSF49354">
    <property type="entry name" value="PapD-like"/>
    <property type="match status" value="1"/>
</dbReference>
<name>A0A4Q9EC94_9GAMM</name>
<dbReference type="GO" id="GO:0071555">
    <property type="term" value="P:cell wall organization"/>
    <property type="evidence" value="ECO:0007669"/>
    <property type="project" value="InterPro"/>
</dbReference>
<organism evidence="10 11">
    <name type="scientific">Hafnia paralvei</name>
    <dbReference type="NCBI Taxonomy" id="546367"/>
    <lineage>
        <taxon>Bacteria</taxon>
        <taxon>Pseudomonadati</taxon>
        <taxon>Pseudomonadota</taxon>
        <taxon>Gammaproteobacteria</taxon>
        <taxon>Enterobacterales</taxon>
        <taxon>Hafniaceae</taxon>
        <taxon>Hafnia</taxon>
    </lineage>
</organism>
<evidence type="ECO:0000259" key="8">
    <source>
        <dbReference type="Pfam" id="PF00345"/>
    </source>
</evidence>
<reference evidence="10 11" key="1">
    <citation type="submission" date="2019-02" db="EMBL/GenBank/DDBJ databases">
        <title>Comparative genomic analysis of the Hafnia genus genomes.</title>
        <authorList>
            <person name="Zhiqiu Y."/>
            <person name="Chao Y."/>
            <person name="Yuhui D."/>
            <person name="Di H."/>
            <person name="Bin L."/>
        </authorList>
    </citation>
    <scope>NUCLEOTIDE SEQUENCE [LARGE SCALE GENOMIC DNA]</scope>
    <source>
        <strain evidence="10 11">PCM_1194</strain>
    </source>
</reference>
<dbReference type="InterPro" id="IPR050643">
    <property type="entry name" value="Periplasmic_pilus_chap"/>
</dbReference>
<evidence type="ECO:0000256" key="7">
    <source>
        <dbReference type="SAM" id="SignalP"/>
    </source>
</evidence>
<comment type="caution">
    <text evidence="10">The sequence shown here is derived from an EMBL/GenBank/DDBJ whole genome shotgun (WGS) entry which is preliminary data.</text>
</comment>
<keyword evidence="5" id="KW-0574">Periplasm</keyword>
<sequence length="234" mass="25543">MYKKSIKGCRLTPFVFGIALLFATAQYACAGGVSLGGTRIIYPQGADQVSLAVSNSDAKNTFLIQSWVSEENSKKSADFVVTPPLFVIQPNKENTLRIMFVSTKTLPDDRESLYYFNSKAIPASGPRTEGRNTLQIASQSIIKLFVRPANLPSSPVDAPQTLTCHLSGTDLKITNPSPYYITLVNIDLAGGKLPDAMISPKSSQHFTIKNDGKIKFQTINDFGTRTAEQTCNIK</sequence>
<keyword evidence="6" id="KW-0143">Chaperone</keyword>
<evidence type="ECO:0000256" key="6">
    <source>
        <dbReference type="ARBA" id="ARBA00023186"/>
    </source>
</evidence>
<evidence type="ECO:0000256" key="2">
    <source>
        <dbReference type="ARBA" id="ARBA00007399"/>
    </source>
</evidence>
<dbReference type="AlphaFoldDB" id="A0A4Q9EC94"/>
<dbReference type="Gene3D" id="2.60.40.10">
    <property type="entry name" value="Immunoglobulins"/>
    <property type="match status" value="2"/>
</dbReference>
<dbReference type="RefSeq" id="WP_130960642.1">
    <property type="nucleotide sequence ID" value="NZ_SITD01000069.1"/>
</dbReference>
<keyword evidence="3" id="KW-1029">Fimbrium biogenesis</keyword>
<evidence type="ECO:0000256" key="1">
    <source>
        <dbReference type="ARBA" id="ARBA00004418"/>
    </source>
</evidence>
<dbReference type="GO" id="GO:0030288">
    <property type="term" value="C:outer membrane-bounded periplasmic space"/>
    <property type="evidence" value="ECO:0007669"/>
    <property type="project" value="InterPro"/>
</dbReference>
<dbReference type="PRINTS" id="PR00969">
    <property type="entry name" value="CHAPERONPILI"/>
</dbReference>
<evidence type="ECO:0000256" key="4">
    <source>
        <dbReference type="ARBA" id="ARBA00022729"/>
    </source>
</evidence>
<feature type="domain" description="Pili assembly chaperone N-terminal" evidence="8">
    <location>
        <begin position="32"/>
        <end position="151"/>
    </location>
</feature>
<evidence type="ECO:0000259" key="9">
    <source>
        <dbReference type="Pfam" id="PF02753"/>
    </source>
</evidence>
<dbReference type="SUPFAM" id="SSF49584">
    <property type="entry name" value="Periplasmic chaperone C-domain"/>
    <property type="match status" value="1"/>
</dbReference>
<comment type="subcellular location">
    <subcellularLocation>
        <location evidence="1">Periplasm</location>
    </subcellularLocation>
</comment>
<comment type="similarity">
    <text evidence="2">Belongs to the periplasmic pilus chaperone family.</text>
</comment>
<evidence type="ECO:0000256" key="5">
    <source>
        <dbReference type="ARBA" id="ARBA00022764"/>
    </source>
</evidence>
<dbReference type="InterPro" id="IPR008962">
    <property type="entry name" value="PapD-like_sf"/>
</dbReference>
<dbReference type="Pfam" id="PF02753">
    <property type="entry name" value="PapD_C"/>
    <property type="match status" value="1"/>
</dbReference>
<dbReference type="InterPro" id="IPR036316">
    <property type="entry name" value="Pili_assmbl_chap_C_dom_sf"/>
</dbReference>
<dbReference type="InterPro" id="IPR016147">
    <property type="entry name" value="Pili_assmbl_chaperone_N"/>
</dbReference>
<dbReference type="Pfam" id="PF00345">
    <property type="entry name" value="PapD_N"/>
    <property type="match status" value="1"/>
</dbReference>
<proteinExistence type="inferred from homology"/>
<dbReference type="PANTHER" id="PTHR30251:SF0">
    <property type="entry name" value="FIMBRIAL CHAPERONE PROTEIN ELFD-RELATED"/>
    <property type="match status" value="1"/>
</dbReference>
<evidence type="ECO:0000313" key="11">
    <source>
        <dbReference type="Proteomes" id="UP000293380"/>
    </source>
</evidence>
<dbReference type="FunFam" id="2.60.40.10:FF:000458">
    <property type="entry name" value="Molecular chaperone FimC"/>
    <property type="match status" value="1"/>
</dbReference>